<keyword evidence="11 15" id="KW-0119">Carbohydrate metabolism</keyword>
<keyword evidence="10 15" id="KW-1015">Disulfide bond</keyword>
<keyword evidence="7" id="KW-0560">Oxidoreductase</keyword>
<dbReference type="GO" id="GO:0004497">
    <property type="term" value="F:monooxygenase activity"/>
    <property type="evidence" value="ECO:0007669"/>
    <property type="project" value="UniProtKB-KW"/>
</dbReference>
<dbReference type="EC" id="1.14.99.56" evidence="15"/>
<evidence type="ECO:0000256" key="4">
    <source>
        <dbReference type="ARBA" id="ARBA00022723"/>
    </source>
</evidence>
<dbReference type="Proteomes" id="UP001274830">
    <property type="component" value="Unassembled WGS sequence"/>
</dbReference>
<evidence type="ECO:0000256" key="14">
    <source>
        <dbReference type="ARBA" id="ARBA00045077"/>
    </source>
</evidence>
<dbReference type="InterPro" id="IPR049892">
    <property type="entry name" value="AA9"/>
</dbReference>
<keyword evidence="8" id="KW-0186">Copper</keyword>
<evidence type="ECO:0000313" key="19">
    <source>
        <dbReference type="Proteomes" id="UP001274830"/>
    </source>
</evidence>
<evidence type="ECO:0000256" key="11">
    <source>
        <dbReference type="ARBA" id="ARBA00023277"/>
    </source>
</evidence>
<evidence type="ECO:0000256" key="10">
    <source>
        <dbReference type="ARBA" id="ARBA00023157"/>
    </source>
</evidence>
<evidence type="ECO:0000256" key="12">
    <source>
        <dbReference type="ARBA" id="ARBA00023326"/>
    </source>
</evidence>
<dbReference type="InterPro" id="IPR005103">
    <property type="entry name" value="AA9_LPMO"/>
</dbReference>
<evidence type="ECO:0000256" key="2">
    <source>
        <dbReference type="ARBA" id="ARBA00004613"/>
    </source>
</evidence>
<evidence type="ECO:0000256" key="7">
    <source>
        <dbReference type="ARBA" id="ARBA00023002"/>
    </source>
</evidence>
<evidence type="ECO:0000256" key="13">
    <source>
        <dbReference type="ARBA" id="ARBA00044502"/>
    </source>
</evidence>
<dbReference type="CDD" id="cd21175">
    <property type="entry name" value="LPMO_AA9"/>
    <property type="match status" value="1"/>
</dbReference>
<comment type="caution">
    <text evidence="18">The sequence shown here is derived from an EMBL/GenBank/DDBJ whole genome shotgun (WGS) entry which is preliminary data.</text>
</comment>
<dbReference type="GO" id="GO:0046872">
    <property type="term" value="F:metal ion binding"/>
    <property type="evidence" value="ECO:0007669"/>
    <property type="project" value="UniProtKB-KW"/>
</dbReference>
<evidence type="ECO:0000259" key="17">
    <source>
        <dbReference type="Pfam" id="PF03443"/>
    </source>
</evidence>
<evidence type="ECO:0000256" key="3">
    <source>
        <dbReference type="ARBA" id="ARBA00022525"/>
    </source>
</evidence>
<dbReference type="GO" id="GO:0030245">
    <property type="term" value="P:cellulose catabolic process"/>
    <property type="evidence" value="ECO:0007669"/>
    <property type="project" value="UniProtKB-UniRule"/>
</dbReference>
<keyword evidence="19" id="KW-1185">Reference proteome</keyword>
<evidence type="ECO:0000256" key="16">
    <source>
        <dbReference type="SAM" id="SignalP"/>
    </source>
</evidence>
<evidence type="ECO:0000256" key="6">
    <source>
        <dbReference type="ARBA" id="ARBA00023001"/>
    </source>
</evidence>
<keyword evidence="6 15" id="KW-0136">Cellulose degradation</keyword>
<dbReference type="EMBL" id="JAUTXT010000037">
    <property type="protein sequence ID" value="KAK3672020.1"/>
    <property type="molecule type" value="Genomic_DNA"/>
</dbReference>
<accession>A0AAE0TQL8</accession>
<evidence type="ECO:0000256" key="15">
    <source>
        <dbReference type="RuleBase" id="RU368122"/>
    </source>
</evidence>
<comment type="catalytic activity">
    <reaction evidence="14 15">
        <text>[(1-&gt;4)-beta-D-glucosyl]n+m + reduced acceptor + O2 = 4-dehydro-beta-D-glucosyl-[(1-&gt;4)-beta-D-glucosyl]n-1 + [(1-&gt;4)-beta-D-glucosyl]m + acceptor + H2O.</text>
        <dbReference type="EC" id="1.14.99.56"/>
    </reaction>
</comment>
<protein>
    <recommendedName>
        <fullName evidence="15">AA9 family lytic polysaccharide monooxygenase</fullName>
        <ecNumber evidence="15">1.14.99.56</ecNumber>
    </recommendedName>
    <alternativeName>
        <fullName evidence="15">Endo-beta-1,4-glucanase</fullName>
    </alternativeName>
    <alternativeName>
        <fullName evidence="15">Glycosyl hydrolase 61 family protein</fullName>
    </alternativeName>
</protein>
<dbReference type="Gene3D" id="2.70.50.70">
    <property type="match status" value="1"/>
</dbReference>
<evidence type="ECO:0000256" key="9">
    <source>
        <dbReference type="ARBA" id="ARBA00023033"/>
    </source>
</evidence>
<comment type="cofactor">
    <cofactor evidence="1">
        <name>Cu(2+)</name>
        <dbReference type="ChEBI" id="CHEBI:29036"/>
    </cofactor>
</comment>
<dbReference type="PANTHER" id="PTHR33353">
    <property type="entry name" value="PUTATIVE (AFU_ORTHOLOGUE AFUA_1G12560)-RELATED"/>
    <property type="match status" value="1"/>
</dbReference>
<keyword evidence="5 16" id="KW-0732">Signal</keyword>
<evidence type="ECO:0000256" key="5">
    <source>
        <dbReference type="ARBA" id="ARBA00022729"/>
    </source>
</evidence>
<proteinExistence type="inferred from homology"/>
<feature type="signal peptide" evidence="16">
    <location>
        <begin position="1"/>
        <end position="22"/>
    </location>
</feature>
<dbReference type="GO" id="GO:0005576">
    <property type="term" value="C:extracellular region"/>
    <property type="evidence" value="ECO:0007669"/>
    <property type="project" value="UniProtKB-SubCell"/>
</dbReference>
<keyword evidence="9" id="KW-0503">Monooxygenase</keyword>
<reference evidence="18" key="1">
    <citation type="submission" date="2023-07" db="EMBL/GenBank/DDBJ databases">
        <title>Black Yeasts Isolated from many extreme environments.</title>
        <authorList>
            <person name="Coleine C."/>
            <person name="Stajich J.E."/>
            <person name="Selbmann L."/>
        </authorList>
    </citation>
    <scope>NUCLEOTIDE SEQUENCE</scope>
    <source>
        <strain evidence="18">CCFEE 5485</strain>
    </source>
</reference>
<dbReference type="AlphaFoldDB" id="A0AAE0TQL8"/>
<keyword evidence="3 15" id="KW-0964">Secreted</keyword>
<keyword evidence="4" id="KW-0479">Metal-binding</keyword>
<name>A0AAE0TQL8_9PEZI</name>
<comment type="function">
    <text evidence="15">Lytic polysaccharide monooxygenase (LMPO) that depolymerizes crystalline and amorphous polysaccharides via the oxidation of scissile alpha- or beta-(1-4)-glycosidic bonds, yielding C1 and/or C4 oxidation products. Catalysis by LPMOs requires the reduction of the active-site copper from Cu(II) to Cu(I) by a reducing agent and H(2)O(2) or O(2) as a cosubstrate.</text>
</comment>
<feature type="domain" description="Auxiliary Activity family 9 catalytic" evidence="17">
    <location>
        <begin position="23"/>
        <end position="237"/>
    </location>
</feature>
<evidence type="ECO:0000256" key="1">
    <source>
        <dbReference type="ARBA" id="ARBA00001973"/>
    </source>
</evidence>
<keyword evidence="12 15" id="KW-0624">Polysaccharide degradation</keyword>
<comment type="domain">
    <text evidence="15">Has a modular structure: an endo-beta-1,4-glucanase catalytic module at the N-terminus, a linker rich in serines and threonines, and a C-terminal carbohydrate-binding module (CBM).</text>
</comment>
<comment type="subcellular location">
    <subcellularLocation>
        <location evidence="2 15">Secreted</location>
    </subcellularLocation>
</comment>
<organism evidence="18 19">
    <name type="scientific">Recurvomyces mirabilis</name>
    <dbReference type="NCBI Taxonomy" id="574656"/>
    <lineage>
        <taxon>Eukaryota</taxon>
        <taxon>Fungi</taxon>
        <taxon>Dikarya</taxon>
        <taxon>Ascomycota</taxon>
        <taxon>Pezizomycotina</taxon>
        <taxon>Dothideomycetes</taxon>
        <taxon>Dothideomycetidae</taxon>
        <taxon>Mycosphaerellales</taxon>
        <taxon>Teratosphaeriaceae</taxon>
        <taxon>Recurvomyces</taxon>
    </lineage>
</organism>
<dbReference type="Pfam" id="PF03443">
    <property type="entry name" value="AA9"/>
    <property type="match status" value="1"/>
</dbReference>
<feature type="chain" id="PRO_5042174388" description="AA9 family lytic polysaccharide monooxygenase" evidence="16">
    <location>
        <begin position="23"/>
        <end position="364"/>
    </location>
</feature>
<gene>
    <name evidence="18" type="ORF">LTR78_008195</name>
</gene>
<dbReference type="GO" id="GO:0008810">
    <property type="term" value="F:cellulase activity"/>
    <property type="evidence" value="ECO:0007669"/>
    <property type="project" value="UniProtKB-UniRule"/>
</dbReference>
<evidence type="ECO:0000256" key="8">
    <source>
        <dbReference type="ARBA" id="ARBA00023008"/>
    </source>
</evidence>
<evidence type="ECO:0000313" key="18">
    <source>
        <dbReference type="EMBL" id="KAK3672020.1"/>
    </source>
</evidence>
<sequence length="364" mass="37183">MNIKMGLNIALYLLVTLGVASAHTIMQAVGVNGKASGQGVGIYMPSDDSYQSDVKSDSMACNGSPVTGFTSSSQIISVNAGDTVTGSWLHTLTSTGADSEADNKVIASSHKGPVMAYMKKVADATQNPSAGPGDGWFKISEAGLISSTEWGVDALINAGGVQTVVIPSCIEDGDYLLRFELIALHSASSEGAAQFYMECAQISVSGGSGASTPATYAIPGIYSATDPGIHVNIYNNQGQPYPSGYTTPGPDVFTCGASSASSNATTSNTVIDASALVGSATSYSVSDVSTLVASSTSPVTVTSIVPDGTATSRISGPTIYPVAYNATSSFRPMGSAASQPVASTLMTMRKPYPSNHHDHEHSCA</sequence>
<dbReference type="PANTHER" id="PTHR33353:SF18">
    <property type="entry name" value="ENDOGLUCANASE II"/>
    <property type="match status" value="1"/>
</dbReference>
<comment type="similarity">
    <text evidence="13">Belongs to the polysaccharide monooxygenase AA9 family.</text>
</comment>
<dbReference type="GO" id="GO:0030248">
    <property type="term" value="F:cellulose binding"/>
    <property type="evidence" value="ECO:0007669"/>
    <property type="project" value="UniProtKB-UniRule"/>
</dbReference>